<reference evidence="10" key="1">
    <citation type="submission" date="2024-05" db="EMBL/GenBank/DDBJ databases">
        <authorList>
            <person name="Cai S.Y."/>
            <person name="Jin L.M."/>
            <person name="Li H.R."/>
        </authorList>
    </citation>
    <scope>NUCLEOTIDE SEQUENCE</scope>
    <source>
        <strain evidence="10">A5-74</strain>
    </source>
</reference>
<gene>
    <name evidence="10" type="ORF">ABLG96_14825</name>
</gene>
<dbReference type="PANTHER" id="PTHR43744:SF12">
    <property type="entry name" value="ABC TRANSPORTER PERMEASE PROTEIN MG189-RELATED"/>
    <property type="match status" value="1"/>
</dbReference>
<dbReference type="Pfam" id="PF00528">
    <property type="entry name" value="BPD_transp_1"/>
    <property type="match status" value="1"/>
</dbReference>
<feature type="region of interest" description="Disordered" evidence="8">
    <location>
        <begin position="1"/>
        <end position="61"/>
    </location>
</feature>
<dbReference type="EMBL" id="CP159218">
    <property type="protein sequence ID" value="XCG62514.1"/>
    <property type="molecule type" value="Genomic_DNA"/>
</dbReference>
<organism evidence="10">
    <name type="scientific">Nakamurella sp. A5-74</name>
    <dbReference type="NCBI Taxonomy" id="3158264"/>
    <lineage>
        <taxon>Bacteria</taxon>
        <taxon>Bacillati</taxon>
        <taxon>Actinomycetota</taxon>
        <taxon>Actinomycetes</taxon>
        <taxon>Nakamurellales</taxon>
        <taxon>Nakamurellaceae</taxon>
        <taxon>Nakamurella</taxon>
    </lineage>
</organism>
<evidence type="ECO:0000256" key="1">
    <source>
        <dbReference type="ARBA" id="ARBA00004651"/>
    </source>
</evidence>
<feature type="transmembrane region" description="Helical" evidence="7">
    <location>
        <begin position="233"/>
        <end position="256"/>
    </location>
</feature>
<keyword evidence="6 7" id="KW-0472">Membrane</keyword>
<dbReference type="Gene3D" id="1.10.3720.10">
    <property type="entry name" value="MetI-like"/>
    <property type="match status" value="1"/>
</dbReference>
<feature type="compositionally biased region" description="Low complexity" evidence="8">
    <location>
        <begin position="48"/>
        <end position="61"/>
    </location>
</feature>
<feature type="transmembrane region" description="Helical" evidence="7">
    <location>
        <begin position="122"/>
        <end position="146"/>
    </location>
</feature>
<dbReference type="SUPFAM" id="SSF161098">
    <property type="entry name" value="MetI-like"/>
    <property type="match status" value="1"/>
</dbReference>
<evidence type="ECO:0000313" key="10">
    <source>
        <dbReference type="EMBL" id="XCG62514.1"/>
    </source>
</evidence>
<evidence type="ECO:0000256" key="8">
    <source>
        <dbReference type="SAM" id="MobiDB-lite"/>
    </source>
</evidence>
<dbReference type="PROSITE" id="PS50928">
    <property type="entry name" value="ABC_TM1"/>
    <property type="match status" value="1"/>
</dbReference>
<keyword evidence="2 7" id="KW-0813">Transport</keyword>
<comment type="subcellular location">
    <subcellularLocation>
        <location evidence="1 7">Cell membrane</location>
        <topology evidence="1 7">Multi-pass membrane protein</topology>
    </subcellularLocation>
</comment>
<dbReference type="InterPro" id="IPR035906">
    <property type="entry name" value="MetI-like_sf"/>
</dbReference>
<feature type="transmembrane region" description="Helical" evidence="7">
    <location>
        <begin position="289"/>
        <end position="312"/>
    </location>
</feature>
<dbReference type="GO" id="GO:0055085">
    <property type="term" value="P:transmembrane transport"/>
    <property type="evidence" value="ECO:0007669"/>
    <property type="project" value="InterPro"/>
</dbReference>
<evidence type="ECO:0000256" key="7">
    <source>
        <dbReference type="RuleBase" id="RU363032"/>
    </source>
</evidence>
<feature type="transmembrane region" description="Helical" evidence="7">
    <location>
        <begin position="191"/>
        <end position="212"/>
    </location>
</feature>
<feature type="transmembrane region" description="Helical" evidence="7">
    <location>
        <begin position="158"/>
        <end position="179"/>
    </location>
</feature>
<dbReference type="PANTHER" id="PTHR43744">
    <property type="entry name" value="ABC TRANSPORTER PERMEASE PROTEIN MG189-RELATED-RELATED"/>
    <property type="match status" value="1"/>
</dbReference>
<keyword evidence="5 7" id="KW-1133">Transmembrane helix</keyword>
<feature type="transmembrane region" description="Helical" evidence="7">
    <location>
        <begin position="62"/>
        <end position="84"/>
    </location>
</feature>
<evidence type="ECO:0000259" key="9">
    <source>
        <dbReference type="PROSITE" id="PS50928"/>
    </source>
</evidence>
<feature type="domain" description="ABC transmembrane type-1" evidence="9">
    <location>
        <begin position="123"/>
        <end position="312"/>
    </location>
</feature>
<dbReference type="GO" id="GO:0005886">
    <property type="term" value="C:plasma membrane"/>
    <property type="evidence" value="ECO:0007669"/>
    <property type="project" value="UniProtKB-SubCell"/>
</dbReference>
<dbReference type="CDD" id="cd06261">
    <property type="entry name" value="TM_PBP2"/>
    <property type="match status" value="1"/>
</dbReference>
<evidence type="ECO:0000256" key="6">
    <source>
        <dbReference type="ARBA" id="ARBA00023136"/>
    </source>
</evidence>
<evidence type="ECO:0000256" key="4">
    <source>
        <dbReference type="ARBA" id="ARBA00022692"/>
    </source>
</evidence>
<keyword evidence="4 7" id="KW-0812">Transmembrane</keyword>
<sequence length="326" mass="35811">MNRRASRAGDQPGPTDAELAVQDAADRPSVTRTLVTAAPPQDGRRRSWTSSTGRRPPSTSSIIRGTALTAGAICMVIPIVWAVLSSFKSQSELAKSPPTIFPQSFTLDNYRDAVESFAFGRYFLNSVIVTFSATALTLLINAMAAYALSRFNFRGRNFLFILTLATIMIPLQVILLPVYQMVSSLGLTNSLWGLIIPPAATPTGVFLLRQYMLTLPDETLEAARIDGAGEWRLFWRVVIPLCKPALAVVAIFSVIWRWNDFLWPLIVAQDDAVYTLPVALAQFSSQQVIPFNLVLAVSVLSILPVIVIFLIMQRQIVQGIAQTGLK</sequence>
<protein>
    <submittedName>
        <fullName evidence="10">Carbohydrate ABC transporter permease</fullName>
    </submittedName>
</protein>
<name>A0AAU8DK79_9ACTN</name>
<accession>A0AAU8DK79</accession>
<dbReference type="InterPro" id="IPR000515">
    <property type="entry name" value="MetI-like"/>
</dbReference>
<dbReference type="AlphaFoldDB" id="A0AAU8DK79"/>
<proteinExistence type="inferred from homology"/>
<dbReference type="RefSeq" id="WP_353648129.1">
    <property type="nucleotide sequence ID" value="NZ_CP159218.1"/>
</dbReference>
<evidence type="ECO:0000256" key="5">
    <source>
        <dbReference type="ARBA" id="ARBA00022989"/>
    </source>
</evidence>
<keyword evidence="3" id="KW-1003">Cell membrane</keyword>
<comment type="similarity">
    <text evidence="7">Belongs to the binding-protein-dependent transport system permease family.</text>
</comment>
<evidence type="ECO:0000256" key="3">
    <source>
        <dbReference type="ARBA" id="ARBA00022475"/>
    </source>
</evidence>
<evidence type="ECO:0000256" key="2">
    <source>
        <dbReference type="ARBA" id="ARBA00022448"/>
    </source>
</evidence>